<keyword evidence="2" id="KW-1185">Reference proteome</keyword>
<comment type="caution">
    <text evidence="1">The sequence shown here is derived from an EMBL/GenBank/DDBJ whole genome shotgun (WGS) entry which is preliminary data.</text>
</comment>
<evidence type="ECO:0000313" key="1">
    <source>
        <dbReference type="EMBL" id="KHD09550.1"/>
    </source>
</evidence>
<protein>
    <submittedName>
        <fullName evidence="1">Uncharacterized protein</fullName>
    </submittedName>
</protein>
<proteinExistence type="predicted"/>
<evidence type="ECO:0000313" key="2">
    <source>
        <dbReference type="Proteomes" id="UP000030428"/>
    </source>
</evidence>
<dbReference type="Proteomes" id="UP000030428">
    <property type="component" value="Unassembled WGS sequence"/>
</dbReference>
<sequence>MSHIKTLLKQVDCLSVDEQKELLTILNKNITKQEPPKIRRKWRSIRGTAPNLLKGEDAQAWILRLRSGDAT</sequence>
<dbReference type="AlphaFoldDB" id="A0A0A6PFM3"/>
<dbReference type="EMBL" id="JSZA02000009">
    <property type="protein sequence ID" value="KHD09550.1"/>
    <property type="molecule type" value="Genomic_DNA"/>
</dbReference>
<accession>A0A0A6PFM3</accession>
<organism evidence="1 2">
    <name type="scientific">Candidatus Thiomargarita nelsonii</name>
    <dbReference type="NCBI Taxonomy" id="1003181"/>
    <lineage>
        <taxon>Bacteria</taxon>
        <taxon>Pseudomonadati</taxon>
        <taxon>Pseudomonadota</taxon>
        <taxon>Gammaproteobacteria</taxon>
        <taxon>Thiotrichales</taxon>
        <taxon>Thiotrichaceae</taxon>
        <taxon>Thiomargarita</taxon>
    </lineage>
</organism>
<gene>
    <name evidence="1" type="ORF">PN36_03260</name>
</gene>
<reference evidence="1 2" key="1">
    <citation type="journal article" date="2016" name="Front. Microbiol.">
        <title>Single-Cell (Meta-)Genomics of a Dimorphic Candidatus Thiomargarita nelsonii Reveals Genomic Plasticity.</title>
        <authorList>
            <person name="Flood B.E."/>
            <person name="Fliss P."/>
            <person name="Jones D.S."/>
            <person name="Dick G.J."/>
            <person name="Jain S."/>
            <person name="Kaster A.K."/>
            <person name="Winkel M."/>
            <person name="Mussmann M."/>
            <person name="Bailey J."/>
        </authorList>
    </citation>
    <scope>NUCLEOTIDE SEQUENCE [LARGE SCALE GENOMIC DNA]</scope>
    <source>
        <strain evidence="1">Hydrate Ridge</strain>
    </source>
</reference>
<name>A0A0A6PFM3_9GAMM</name>